<evidence type="ECO:0008006" key="4">
    <source>
        <dbReference type="Google" id="ProtNLM"/>
    </source>
</evidence>
<evidence type="ECO:0000313" key="3">
    <source>
        <dbReference type="Proteomes" id="UP000297014"/>
    </source>
</evidence>
<keyword evidence="1" id="KW-0472">Membrane</keyword>
<dbReference type="RefSeq" id="WP_003323024.1">
    <property type="nucleotide sequence ID" value="NZ_JALP01000259.1"/>
</dbReference>
<evidence type="ECO:0000313" key="2">
    <source>
        <dbReference type="EMBL" id="THG89138.1"/>
    </source>
</evidence>
<evidence type="ECO:0000256" key="1">
    <source>
        <dbReference type="SAM" id="Phobius"/>
    </source>
</evidence>
<sequence length="222" mass="25640">MQRSWADSPLYTISDWIMRLAYINLLWLLFMIIGLFIVGFMPATVAMFTVIRMLLMKEESVPIFKTFFNVFKTEFIKSNIIGLILVVFGYVLVINFIYLGTISGMVHTLLSFGLVFIGLFYLALLMLIFPLYVHLDLKFLHYFKQSLLVSFINPHIIIFMAAGLVAVYYLFNFIPGLTLFFFGSAIATFLMWSTILAYNRIENKKRNMVSTDDRHLSKLGGN</sequence>
<gene>
    <name evidence="2" type="ORF">AJ85_19405</name>
</gene>
<reference evidence="2 3" key="1">
    <citation type="submission" date="2014-01" db="EMBL/GenBank/DDBJ databases">
        <title>Draft genome sequencing of Bacillus alcalophilus CGMCC 1.3604.</title>
        <authorList>
            <person name="Yang J."/>
            <person name="Diao L."/>
            <person name="Yang S."/>
        </authorList>
    </citation>
    <scope>NUCLEOTIDE SEQUENCE [LARGE SCALE GENOMIC DNA]</scope>
    <source>
        <strain evidence="2 3">CGMCC 1.3604</strain>
    </source>
</reference>
<protein>
    <recommendedName>
        <fullName evidence="4">Integral membrane protein</fullName>
    </recommendedName>
</protein>
<dbReference type="OrthoDB" id="2182676at2"/>
<keyword evidence="1" id="KW-1133">Transmembrane helix</keyword>
<feature type="transmembrane region" description="Helical" evidence="1">
    <location>
        <begin position="25"/>
        <end position="55"/>
    </location>
</feature>
<name>A0A4S4JVH7_ALKAL</name>
<proteinExistence type="predicted"/>
<keyword evidence="1" id="KW-0812">Transmembrane</keyword>
<dbReference type="InterPro" id="IPR006938">
    <property type="entry name" value="DUF624"/>
</dbReference>
<dbReference type="AlphaFoldDB" id="A0A4S4JVH7"/>
<feature type="transmembrane region" description="Helical" evidence="1">
    <location>
        <begin position="147"/>
        <end position="171"/>
    </location>
</feature>
<feature type="transmembrane region" description="Helical" evidence="1">
    <location>
        <begin position="76"/>
        <end position="98"/>
    </location>
</feature>
<dbReference type="Pfam" id="PF04854">
    <property type="entry name" value="DUF624"/>
    <property type="match status" value="1"/>
</dbReference>
<dbReference type="EMBL" id="JALP01000259">
    <property type="protein sequence ID" value="THG89138.1"/>
    <property type="molecule type" value="Genomic_DNA"/>
</dbReference>
<comment type="caution">
    <text evidence="2">The sequence shown here is derived from an EMBL/GenBank/DDBJ whole genome shotgun (WGS) entry which is preliminary data.</text>
</comment>
<feature type="transmembrane region" description="Helical" evidence="1">
    <location>
        <begin position="177"/>
        <end position="198"/>
    </location>
</feature>
<accession>A0A4S4JVH7</accession>
<feature type="transmembrane region" description="Helical" evidence="1">
    <location>
        <begin position="110"/>
        <end position="135"/>
    </location>
</feature>
<organism evidence="2 3">
    <name type="scientific">Alkalihalobacillus alcalophilus ATCC 27647 = CGMCC 1.3604</name>
    <dbReference type="NCBI Taxonomy" id="1218173"/>
    <lineage>
        <taxon>Bacteria</taxon>
        <taxon>Bacillati</taxon>
        <taxon>Bacillota</taxon>
        <taxon>Bacilli</taxon>
        <taxon>Bacillales</taxon>
        <taxon>Bacillaceae</taxon>
        <taxon>Alkalihalobacillus</taxon>
    </lineage>
</organism>
<dbReference type="Proteomes" id="UP000297014">
    <property type="component" value="Unassembled WGS sequence"/>
</dbReference>